<evidence type="ECO:0000313" key="2">
    <source>
        <dbReference type="Proteomes" id="UP000199144"/>
    </source>
</evidence>
<keyword evidence="2" id="KW-1185">Reference proteome</keyword>
<proteinExistence type="predicted"/>
<evidence type="ECO:0008006" key="3">
    <source>
        <dbReference type="Google" id="ProtNLM"/>
    </source>
</evidence>
<gene>
    <name evidence="1" type="ORF">SAMN04488042_101522</name>
</gene>
<name>A0A1I4IB06_9RHOB</name>
<dbReference type="EMBL" id="FOTQ01000001">
    <property type="protein sequence ID" value="SFL51484.1"/>
    <property type="molecule type" value="Genomic_DNA"/>
</dbReference>
<dbReference type="AlphaFoldDB" id="A0A1I4IB06"/>
<reference evidence="1 2" key="1">
    <citation type="submission" date="2016-10" db="EMBL/GenBank/DDBJ databases">
        <authorList>
            <person name="de Groot N.N."/>
        </authorList>
    </citation>
    <scope>NUCLEOTIDE SEQUENCE [LARGE SCALE GENOMIC DNA]</scope>
    <source>
        <strain evidence="1 2">DSM 15283</strain>
    </source>
</reference>
<evidence type="ECO:0000313" key="1">
    <source>
        <dbReference type="EMBL" id="SFL51484.1"/>
    </source>
</evidence>
<dbReference type="Proteomes" id="UP000199144">
    <property type="component" value="Unassembled WGS sequence"/>
</dbReference>
<organism evidence="1 2">
    <name type="scientific">Shimia aestuarii</name>
    <dbReference type="NCBI Taxonomy" id="254406"/>
    <lineage>
        <taxon>Bacteria</taxon>
        <taxon>Pseudomonadati</taxon>
        <taxon>Pseudomonadota</taxon>
        <taxon>Alphaproteobacteria</taxon>
        <taxon>Rhodobacterales</taxon>
        <taxon>Roseobacteraceae</taxon>
    </lineage>
</organism>
<accession>A0A1I4IB06</accession>
<dbReference type="RefSeq" id="WP_093090594.1">
    <property type="nucleotide sequence ID" value="NZ_FOTQ01000001.1"/>
</dbReference>
<sequence length="74" mass="8324">MLIQDEKMLFHVSAFDAAGRLRISHDRRADEAARELALVRRVARRGAVWAVLVRVIALVRNDPAPKSVQPKPIV</sequence>
<protein>
    <recommendedName>
        <fullName evidence="3">Transposase</fullName>
    </recommendedName>
</protein>